<dbReference type="PANTHER" id="PTHR31299">
    <property type="entry name" value="ESTERASE, PUTATIVE (AFU_ORTHOLOGUE AFUA_1G05850)-RELATED"/>
    <property type="match status" value="1"/>
</dbReference>
<evidence type="ECO:0000313" key="1">
    <source>
        <dbReference type="EMBL" id="MCG2614967.1"/>
    </source>
</evidence>
<dbReference type="CDD" id="cd14728">
    <property type="entry name" value="Ere-like"/>
    <property type="match status" value="1"/>
</dbReference>
<reference evidence="1" key="1">
    <citation type="submission" date="2022-01" db="EMBL/GenBank/DDBJ databases">
        <authorList>
            <person name="Jo J.-H."/>
            <person name="Im W.-T."/>
        </authorList>
    </citation>
    <scope>NUCLEOTIDE SEQUENCE</scope>
    <source>
        <strain evidence="1">NA20</strain>
    </source>
</reference>
<evidence type="ECO:0000313" key="2">
    <source>
        <dbReference type="Proteomes" id="UP001165367"/>
    </source>
</evidence>
<dbReference type="EMBL" id="JAKLTR010000006">
    <property type="protein sequence ID" value="MCG2614967.1"/>
    <property type="molecule type" value="Genomic_DNA"/>
</dbReference>
<dbReference type="RefSeq" id="WP_237871874.1">
    <property type="nucleotide sequence ID" value="NZ_JAKLTR010000006.1"/>
</dbReference>
<organism evidence="1 2">
    <name type="scientific">Terrimonas ginsenosidimutans</name>
    <dbReference type="NCBI Taxonomy" id="2908004"/>
    <lineage>
        <taxon>Bacteria</taxon>
        <taxon>Pseudomonadati</taxon>
        <taxon>Bacteroidota</taxon>
        <taxon>Chitinophagia</taxon>
        <taxon>Chitinophagales</taxon>
        <taxon>Chitinophagaceae</taxon>
        <taxon>Terrimonas</taxon>
    </lineage>
</organism>
<name>A0ABS9KRJ7_9BACT</name>
<gene>
    <name evidence="1" type="ORF">LZZ85_11770</name>
</gene>
<dbReference type="InterPro" id="IPR007815">
    <property type="entry name" value="Emycin_Estase"/>
</dbReference>
<dbReference type="Gene3D" id="1.20.1440.30">
    <property type="entry name" value="Biosynthetic Protein domain"/>
    <property type="match status" value="1"/>
</dbReference>
<protein>
    <submittedName>
        <fullName evidence="1">Erythromycin esterase family protein</fullName>
    </submittedName>
</protein>
<proteinExistence type="predicted"/>
<keyword evidence="2" id="KW-1185">Reference proteome</keyword>
<dbReference type="Proteomes" id="UP001165367">
    <property type="component" value="Unassembled WGS sequence"/>
</dbReference>
<dbReference type="InterPro" id="IPR052036">
    <property type="entry name" value="Hydrolase/PRTase-associated"/>
</dbReference>
<dbReference type="PANTHER" id="PTHR31299:SF0">
    <property type="entry name" value="ESTERASE, PUTATIVE (AFU_ORTHOLOGUE AFUA_1G05850)-RELATED"/>
    <property type="match status" value="1"/>
</dbReference>
<dbReference type="Gene3D" id="3.30.1870.10">
    <property type="entry name" value="EreA-like, domain 2"/>
    <property type="match status" value="1"/>
</dbReference>
<dbReference type="Pfam" id="PF05139">
    <property type="entry name" value="Erythro_esteras"/>
    <property type="match status" value="1"/>
</dbReference>
<sequence length="407" mass="46193">MIRQNFILFSFSVLFLLLSPTVIAQYSKANIFMLDDEYFTESFSSKLDGKTVVAMGEATHGTHEFFELKKRMFRYLVAEKGFTVFALEANYIECLPIDHYIKTGKGDPAHLLAKMMLWPWKTEEVLDLILWMRTYNIKKNKPVLSFIGIDPGNGIFLGIPHLSSYISEQQPALADEWKNIVSIHDSIKTMEQRDACSGLVSSFASKVSDSCAVFILRIIVQNLSFYFKDAVDVYKVRDLHMAENLLSLKGREKAFVWAHNAHVNMDPSFFGNRWKDASRPDVKAMGFYLRQKLHDSVYIIGFEFDHGSFLVNYFSEPQKKRVYKEISLSAAGQSTMSFQLKRISSKPFLICSKDAPAFLNRLLPSDNYGGGDPGSERSLELVNLVAAYDAIAFFPVTTPSRPLEGPL</sequence>
<dbReference type="SUPFAM" id="SSF159501">
    <property type="entry name" value="EreA/ChaN-like"/>
    <property type="match status" value="1"/>
</dbReference>
<dbReference type="Gene3D" id="3.40.1660.10">
    <property type="entry name" value="EreA-like (biosynthetic domain)"/>
    <property type="match status" value="1"/>
</dbReference>
<accession>A0ABS9KRJ7</accession>
<comment type="caution">
    <text evidence="1">The sequence shown here is derived from an EMBL/GenBank/DDBJ whole genome shotgun (WGS) entry which is preliminary data.</text>
</comment>